<sequence length="172" mass="17975">MSRTAVDLWVGFFVALGLAAIVFLALKVANQSSFRAAPSYEVQAYFSNIGGLKMRAPVKSAGVVVGRVTHIELDTDSYQAKVSMAIENRYQFSVDSSASIITSGLLGEQYVGIDVGAEEEMLEAGDTIEFTSSALLLEKLIGQFGLNSASGSATPAPAAASGTEVGEGANRE</sequence>
<feature type="domain" description="Mce/MlaD" evidence="3">
    <location>
        <begin position="39"/>
        <end position="116"/>
    </location>
</feature>
<comment type="caution">
    <text evidence="4">The sequence shown here is derived from an EMBL/GenBank/DDBJ whole genome shotgun (WGS) entry which is preliminary data.</text>
</comment>
<feature type="transmembrane region" description="Helical" evidence="2">
    <location>
        <begin position="6"/>
        <end position="26"/>
    </location>
</feature>
<evidence type="ECO:0000259" key="3">
    <source>
        <dbReference type="Pfam" id="PF02470"/>
    </source>
</evidence>
<reference evidence="5" key="1">
    <citation type="journal article" date="2019" name="Int. J. Syst. Evol. Microbiol.">
        <title>The Global Catalogue of Microorganisms (GCM) 10K type strain sequencing project: providing services to taxonomists for standard genome sequencing and annotation.</title>
        <authorList>
            <consortium name="The Broad Institute Genomics Platform"/>
            <consortium name="The Broad Institute Genome Sequencing Center for Infectious Disease"/>
            <person name="Wu L."/>
            <person name="Ma J."/>
        </authorList>
    </citation>
    <scope>NUCLEOTIDE SEQUENCE [LARGE SCALE GENOMIC DNA]</scope>
    <source>
        <strain evidence="5">KCTC 52237</strain>
    </source>
</reference>
<feature type="compositionally biased region" description="Low complexity" evidence="1">
    <location>
        <begin position="149"/>
        <end position="163"/>
    </location>
</feature>
<keyword evidence="2" id="KW-1133">Transmembrane helix</keyword>
<keyword evidence="2" id="KW-0812">Transmembrane</keyword>
<dbReference type="RefSeq" id="WP_378120869.1">
    <property type="nucleotide sequence ID" value="NZ_JBHRTF010000006.1"/>
</dbReference>
<proteinExistence type="predicted"/>
<gene>
    <name evidence="4" type="primary">mlaD</name>
    <name evidence="4" type="ORF">ACFODX_15690</name>
</gene>
<organism evidence="4 5">
    <name type="scientific">Cellvibrio fontiphilus</name>
    <dbReference type="NCBI Taxonomy" id="1815559"/>
    <lineage>
        <taxon>Bacteria</taxon>
        <taxon>Pseudomonadati</taxon>
        <taxon>Pseudomonadota</taxon>
        <taxon>Gammaproteobacteria</taxon>
        <taxon>Cellvibrionales</taxon>
        <taxon>Cellvibrionaceae</taxon>
        <taxon>Cellvibrio</taxon>
    </lineage>
</organism>
<dbReference type="InterPro" id="IPR003399">
    <property type="entry name" value="Mce/MlaD"/>
</dbReference>
<keyword evidence="2" id="KW-0472">Membrane</keyword>
<evidence type="ECO:0000256" key="2">
    <source>
        <dbReference type="SAM" id="Phobius"/>
    </source>
</evidence>
<dbReference type="PANTHER" id="PTHR33371:SF4">
    <property type="entry name" value="INTERMEMBRANE PHOSPHOLIPID TRANSPORT SYSTEM BINDING PROTEIN MLAD"/>
    <property type="match status" value="1"/>
</dbReference>
<keyword evidence="5" id="KW-1185">Reference proteome</keyword>
<dbReference type="InterPro" id="IPR052336">
    <property type="entry name" value="MlaD_Phospholipid_Transporter"/>
</dbReference>
<dbReference type="Proteomes" id="UP001595555">
    <property type="component" value="Unassembled WGS sequence"/>
</dbReference>
<evidence type="ECO:0000256" key="1">
    <source>
        <dbReference type="SAM" id="MobiDB-lite"/>
    </source>
</evidence>
<name>A0ABV7FHB8_9GAMM</name>
<dbReference type="PANTHER" id="PTHR33371">
    <property type="entry name" value="INTERMEMBRANE PHOSPHOLIPID TRANSPORT SYSTEM BINDING PROTEIN MLAD-RELATED"/>
    <property type="match status" value="1"/>
</dbReference>
<feature type="region of interest" description="Disordered" evidence="1">
    <location>
        <begin position="149"/>
        <end position="172"/>
    </location>
</feature>
<accession>A0ABV7FHB8</accession>
<evidence type="ECO:0000313" key="4">
    <source>
        <dbReference type="EMBL" id="MFC3117011.1"/>
    </source>
</evidence>
<dbReference type="Pfam" id="PF02470">
    <property type="entry name" value="MlaD"/>
    <property type="match status" value="1"/>
</dbReference>
<evidence type="ECO:0000313" key="5">
    <source>
        <dbReference type="Proteomes" id="UP001595555"/>
    </source>
</evidence>
<dbReference type="InterPro" id="IPR030970">
    <property type="entry name" value="ABC_MlaD"/>
</dbReference>
<protein>
    <submittedName>
        <fullName evidence="4">Outer membrane lipid asymmetry maintenance protein MlaD</fullName>
    </submittedName>
</protein>
<dbReference type="EMBL" id="JBHRTF010000006">
    <property type="protein sequence ID" value="MFC3117011.1"/>
    <property type="molecule type" value="Genomic_DNA"/>
</dbReference>
<dbReference type="NCBIfam" id="TIGR04430">
    <property type="entry name" value="OM_asym_MlaD"/>
    <property type="match status" value="1"/>
</dbReference>